<keyword evidence="1" id="KW-0812">Transmembrane</keyword>
<keyword evidence="4" id="KW-1185">Reference proteome</keyword>
<keyword evidence="1" id="KW-0472">Membrane</keyword>
<dbReference type="PANTHER" id="PTHR34502">
    <property type="entry name" value="DUF6594 DOMAIN-CONTAINING PROTEIN-RELATED"/>
    <property type="match status" value="1"/>
</dbReference>
<feature type="transmembrane region" description="Helical" evidence="1">
    <location>
        <begin position="201"/>
        <end position="220"/>
    </location>
</feature>
<dbReference type="EMBL" id="JAUKUA010000004">
    <property type="protein sequence ID" value="KAK0716306.1"/>
    <property type="molecule type" value="Genomic_DNA"/>
</dbReference>
<evidence type="ECO:0000313" key="4">
    <source>
        <dbReference type="Proteomes" id="UP001172102"/>
    </source>
</evidence>
<keyword evidence="1" id="KW-1133">Transmembrane helix</keyword>
<evidence type="ECO:0000313" key="3">
    <source>
        <dbReference type="EMBL" id="KAK0716306.1"/>
    </source>
</evidence>
<feature type="transmembrane region" description="Helical" evidence="1">
    <location>
        <begin position="226"/>
        <end position="248"/>
    </location>
</feature>
<name>A0AA40AI79_9PEZI</name>
<comment type="caution">
    <text evidence="3">The sequence shown here is derived from an EMBL/GenBank/DDBJ whole genome shotgun (WGS) entry which is preliminary data.</text>
</comment>
<feature type="transmembrane region" description="Helical" evidence="1">
    <location>
        <begin position="255"/>
        <end position="275"/>
    </location>
</feature>
<protein>
    <recommendedName>
        <fullName evidence="2">DUF6594 domain-containing protein</fullName>
    </recommendedName>
</protein>
<dbReference type="PANTHER" id="PTHR34502:SF3">
    <property type="entry name" value="DUF6594 DOMAIN-CONTAINING PROTEIN"/>
    <property type="match status" value="1"/>
</dbReference>
<dbReference type="Pfam" id="PF20237">
    <property type="entry name" value="DUF6594"/>
    <property type="match status" value="1"/>
</dbReference>
<evidence type="ECO:0000259" key="2">
    <source>
        <dbReference type="Pfam" id="PF20237"/>
    </source>
</evidence>
<sequence>MKKINPKNGNAVEDYRPGYPRFAAIIGAHPPFHISRRFSRLRSRILLHKQDEISVLEAQLDAADEEETNALYLGNRRRDRNEVRKQIIDEVGLALRDYDELLERNHRVLKYETPQHSNLASLQNWTEATGSLARAELAYLGNADDLLCLATQTDNILVHLELLLERAIIWAAGLFGKDISCRASRDPNVYIFTGTAISRTAHALVAWAVILLLLSPVIALNALESALLRLILIILAAAMAVVLFAVLTRARTWEMFVAGATYSAVLVVFVAGTGVGTPNAG</sequence>
<evidence type="ECO:0000256" key="1">
    <source>
        <dbReference type="SAM" id="Phobius"/>
    </source>
</evidence>
<dbReference type="InterPro" id="IPR046529">
    <property type="entry name" value="DUF6594"/>
</dbReference>
<gene>
    <name evidence="3" type="ORF">B0H67DRAFT_582828</name>
</gene>
<reference evidence="3" key="1">
    <citation type="submission" date="2023-06" db="EMBL/GenBank/DDBJ databases">
        <title>Genome-scale phylogeny and comparative genomics of the fungal order Sordariales.</title>
        <authorList>
            <consortium name="Lawrence Berkeley National Laboratory"/>
            <person name="Hensen N."/>
            <person name="Bonometti L."/>
            <person name="Westerberg I."/>
            <person name="Brannstrom I.O."/>
            <person name="Guillou S."/>
            <person name="Cros-Aarteil S."/>
            <person name="Calhoun S."/>
            <person name="Haridas S."/>
            <person name="Kuo A."/>
            <person name="Mondo S."/>
            <person name="Pangilinan J."/>
            <person name="Riley R."/>
            <person name="Labutti K."/>
            <person name="Andreopoulos B."/>
            <person name="Lipzen A."/>
            <person name="Chen C."/>
            <person name="Yanf M."/>
            <person name="Daum C."/>
            <person name="Ng V."/>
            <person name="Clum A."/>
            <person name="Steindorff A."/>
            <person name="Ohm R."/>
            <person name="Martin F."/>
            <person name="Silar P."/>
            <person name="Natvig D."/>
            <person name="Lalanne C."/>
            <person name="Gautier V."/>
            <person name="Ament-Velasquez S.L."/>
            <person name="Kruys A."/>
            <person name="Hutchinson M.I."/>
            <person name="Powell A.J."/>
            <person name="Barry K."/>
            <person name="Miller A.N."/>
            <person name="Grigoriev I.V."/>
            <person name="Debuchy R."/>
            <person name="Gladieux P."/>
            <person name="Thoren M.H."/>
            <person name="Johannesson H."/>
        </authorList>
    </citation>
    <scope>NUCLEOTIDE SEQUENCE</scope>
    <source>
        <strain evidence="3">SMH4607-1</strain>
    </source>
</reference>
<dbReference type="Proteomes" id="UP001172102">
    <property type="component" value="Unassembled WGS sequence"/>
</dbReference>
<dbReference type="AlphaFoldDB" id="A0AA40AI79"/>
<accession>A0AA40AI79</accession>
<feature type="domain" description="DUF6594" evidence="2">
    <location>
        <begin position="19"/>
        <end position="267"/>
    </location>
</feature>
<organism evidence="3 4">
    <name type="scientific">Lasiosphaeris hirsuta</name>
    <dbReference type="NCBI Taxonomy" id="260670"/>
    <lineage>
        <taxon>Eukaryota</taxon>
        <taxon>Fungi</taxon>
        <taxon>Dikarya</taxon>
        <taxon>Ascomycota</taxon>
        <taxon>Pezizomycotina</taxon>
        <taxon>Sordariomycetes</taxon>
        <taxon>Sordariomycetidae</taxon>
        <taxon>Sordariales</taxon>
        <taxon>Lasiosphaeriaceae</taxon>
        <taxon>Lasiosphaeris</taxon>
    </lineage>
</organism>
<proteinExistence type="predicted"/>